<dbReference type="EMBL" id="ML769383">
    <property type="protein sequence ID" value="KAE9411472.1"/>
    <property type="molecule type" value="Genomic_DNA"/>
</dbReference>
<evidence type="ECO:0000256" key="2">
    <source>
        <dbReference type="ARBA" id="ARBA00022478"/>
    </source>
</evidence>
<dbReference type="AlphaFoldDB" id="A0A6A4IGI3"/>
<dbReference type="GO" id="GO:0005665">
    <property type="term" value="C:RNA polymerase II, core complex"/>
    <property type="evidence" value="ECO:0007669"/>
    <property type="project" value="TreeGrafter"/>
</dbReference>
<dbReference type="SUPFAM" id="SSF55257">
    <property type="entry name" value="RBP11-like subunits of RNA polymerase"/>
    <property type="match status" value="1"/>
</dbReference>
<dbReference type="SUPFAM" id="SSF56553">
    <property type="entry name" value="Insert subdomain of RNA polymerase alpha subunit"/>
    <property type="match status" value="1"/>
</dbReference>
<gene>
    <name evidence="8" type="ORF">BT96DRAFT_803783</name>
</gene>
<keyword evidence="9" id="KW-1185">Reference proteome</keyword>
<dbReference type="InterPro" id="IPR011262">
    <property type="entry name" value="DNA-dir_RNA_pol_insert"/>
</dbReference>
<evidence type="ECO:0000259" key="7">
    <source>
        <dbReference type="SMART" id="SM00662"/>
    </source>
</evidence>
<keyword evidence="3" id="KW-0804">Transcription</keyword>
<dbReference type="InterPro" id="IPR001514">
    <property type="entry name" value="DNA-dir_RNA_pol_30-40kDasu_CS"/>
</dbReference>
<evidence type="ECO:0000256" key="5">
    <source>
        <dbReference type="ARBA" id="ARBA00025804"/>
    </source>
</evidence>
<dbReference type="InterPro" id="IPR011263">
    <property type="entry name" value="DNA-dir_RNA_pol_RpoA/D/Rpb3"/>
</dbReference>
<reference evidence="8" key="1">
    <citation type="journal article" date="2019" name="Environ. Microbiol.">
        <title>Fungal ecological strategies reflected in gene transcription - a case study of two litter decomposers.</title>
        <authorList>
            <person name="Barbi F."/>
            <person name="Kohler A."/>
            <person name="Barry K."/>
            <person name="Baskaran P."/>
            <person name="Daum C."/>
            <person name="Fauchery L."/>
            <person name="Ihrmark K."/>
            <person name="Kuo A."/>
            <person name="LaButti K."/>
            <person name="Lipzen A."/>
            <person name="Morin E."/>
            <person name="Grigoriev I.V."/>
            <person name="Henrissat B."/>
            <person name="Lindahl B."/>
            <person name="Martin F."/>
        </authorList>
    </citation>
    <scope>NUCLEOTIDE SEQUENCE</scope>
    <source>
        <strain evidence="8">JB14</strain>
    </source>
</reference>
<evidence type="ECO:0000256" key="6">
    <source>
        <dbReference type="ARBA" id="ARBA00072506"/>
    </source>
</evidence>
<dbReference type="InterPro" id="IPR022842">
    <property type="entry name" value="RNAP_Rpo3/Rpb3/RPAC1"/>
</dbReference>
<dbReference type="Pfam" id="PF01000">
    <property type="entry name" value="RNA_pol_A_bac"/>
    <property type="match status" value="1"/>
</dbReference>
<proteinExistence type="inferred from homology"/>
<evidence type="ECO:0000256" key="1">
    <source>
        <dbReference type="ARBA" id="ARBA00004123"/>
    </source>
</evidence>
<evidence type="ECO:0000313" key="8">
    <source>
        <dbReference type="EMBL" id="KAE9411472.1"/>
    </source>
</evidence>
<organism evidence="8 9">
    <name type="scientific">Gymnopus androsaceus JB14</name>
    <dbReference type="NCBI Taxonomy" id="1447944"/>
    <lineage>
        <taxon>Eukaryota</taxon>
        <taxon>Fungi</taxon>
        <taxon>Dikarya</taxon>
        <taxon>Basidiomycota</taxon>
        <taxon>Agaricomycotina</taxon>
        <taxon>Agaricomycetes</taxon>
        <taxon>Agaricomycetidae</taxon>
        <taxon>Agaricales</taxon>
        <taxon>Marasmiineae</taxon>
        <taxon>Omphalotaceae</taxon>
        <taxon>Gymnopus</taxon>
    </lineage>
</organism>
<evidence type="ECO:0000256" key="3">
    <source>
        <dbReference type="ARBA" id="ARBA00023163"/>
    </source>
</evidence>
<protein>
    <recommendedName>
        <fullName evidence="6">DNA-directed RNA polymerase II subunit RPB3</fullName>
    </recommendedName>
</protein>
<dbReference type="GO" id="GO:0006366">
    <property type="term" value="P:transcription by RNA polymerase II"/>
    <property type="evidence" value="ECO:0007669"/>
    <property type="project" value="TreeGrafter"/>
</dbReference>
<dbReference type="GO" id="GO:0046983">
    <property type="term" value="F:protein dimerization activity"/>
    <property type="evidence" value="ECO:0007669"/>
    <property type="project" value="InterPro"/>
</dbReference>
<comment type="similarity">
    <text evidence="5">Belongs to the archaeal Rpo3/eukaryotic RPB3 RNA polymerase subunit family.</text>
</comment>
<dbReference type="InterPro" id="IPR036643">
    <property type="entry name" value="RNApol_insert_sf"/>
</dbReference>
<dbReference type="Gene3D" id="3.30.1360.10">
    <property type="entry name" value="RNA polymerase, RBP11-like subunit"/>
    <property type="match status" value="1"/>
</dbReference>
<dbReference type="PANTHER" id="PTHR11800:SF2">
    <property type="entry name" value="DNA-DIRECTED RNA POLYMERASE II SUBUNIT RPB3"/>
    <property type="match status" value="1"/>
</dbReference>
<keyword evidence="2" id="KW-0240">DNA-directed RNA polymerase</keyword>
<evidence type="ECO:0000313" key="9">
    <source>
        <dbReference type="Proteomes" id="UP000799118"/>
    </source>
</evidence>
<accession>A0A6A4IGI3</accession>
<feature type="domain" description="DNA-directed RNA polymerase RpoA/D/Rpb3-type" evidence="7">
    <location>
        <begin position="15"/>
        <end position="266"/>
    </location>
</feature>
<dbReference type="InterPro" id="IPR036603">
    <property type="entry name" value="RBP11-like"/>
</dbReference>
<dbReference type="PANTHER" id="PTHR11800">
    <property type="entry name" value="DNA-DIRECTED RNA POLYMERASE"/>
    <property type="match status" value="1"/>
</dbReference>
<dbReference type="PROSITE" id="PS00446">
    <property type="entry name" value="RNA_POL_D_30KD"/>
    <property type="match status" value="1"/>
</dbReference>
<dbReference type="HAMAP" id="MF_00320">
    <property type="entry name" value="RNApol_arch_Rpo3"/>
    <property type="match status" value="1"/>
</dbReference>
<dbReference type="FunFam" id="2.170.120.12:FF:000002">
    <property type="entry name" value="DNA-directed RNA polymerase II subunit RPB3"/>
    <property type="match status" value="1"/>
</dbReference>
<dbReference type="OrthoDB" id="270173at2759"/>
<sequence>MNDPILRIRKYERDRVNFVLENVDMAFANSLRRVMMADLPTVAIDIVEIQANTTVLPDEFISHRLGMIPLVSSNCDVAMRYTRDCNCFENCAFCSIILVLNVKCHDSTTMDVTSNHLEVVPHEDQGMEEAGEEQVKRIEKFGSPVGKNEPGVEPILICKIRKGQELKLKCIVKKGIAKEHAKWSPCSAVSFEYDPHNKLRHTSYWFETDERAEWPLGENAAEEEAPREGEPFDFNAKPSKFYFDVETDGSLGAQEVVMKVRIIVSFLSF</sequence>
<comment type="subcellular location">
    <subcellularLocation>
        <location evidence="1">Nucleus</location>
    </subcellularLocation>
</comment>
<dbReference type="GO" id="GO:0003677">
    <property type="term" value="F:DNA binding"/>
    <property type="evidence" value="ECO:0007669"/>
    <property type="project" value="InterPro"/>
</dbReference>
<dbReference type="Gene3D" id="2.170.120.12">
    <property type="entry name" value="DNA-directed RNA polymerase, insert domain"/>
    <property type="match status" value="1"/>
</dbReference>
<dbReference type="Pfam" id="PF01193">
    <property type="entry name" value="RNA_pol_L"/>
    <property type="match status" value="1"/>
</dbReference>
<keyword evidence="4" id="KW-0539">Nucleus</keyword>
<name>A0A6A4IGI3_9AGAR</name>
<dbReference type="InterPro" id="IPR050518">
    <property type="entry name" value="Rpo3/RPB3_RNA_Pol_subunit"/>
</dbReference>
<dbReference type="SMART" id="SM00662">
    <property type="entry name" value="RPOLD"/>
    <property type="match status" value="1"/>
</dbReference>
<evidence type="ECO:0000256" key="4">
    <source>
        <dbReference type="ARBA" id="ARBA00023242"/>
    </source>
</evidence>
<dbReference type="CDD" id="cd07031">
    <property type="entry name" value="RNAP_II_RPB3"/>
    <property type="match status" value="1"/>
</dbReference>
<dbReference type="GO" id="GO:0003899">
    <property type="term" value="F:DNA-directed RNA polymerase activity"/>
    <property type="evidence" value="ECO:0007669"/>
    <property type="project" value="InterPro"/>
</dbReference>
<dbReference type="Proteomes" id="UP000799118">
    <property type="component" value="Unassembled WGS sequence"/>
</dbReference>